<evidence type="ECO:0000313" key="5">
    <source>
        <dbReference type="Proteomes" id="UP000075430"/>
    </source>
</evidence>
<comment type="caution">
    <text evidence="4">The sequence shown here is derived from an EMBL/GenBank/DDBJ whole genome shotgun (WGS) entry which is preliminary data.</text>
</comment>
<organism evidence="4 5">
    <name type="scientific">Bacillus nakamurai</name>
    <dbReference type="NCBI Taxonomy" id="1793963"/>
    <lineage>
        <taxon>Bacteria</taxon>
        <taxon>Bacillati</taxon>
        <taxon>Bacillota</taxon>
        <taxon>Bacilli</taxon>
        <taxon>Bacillales</taxon>
        <taxon>Bacillaceae</taxon>
        <taxon>Bacillus</taxon>
    </lineage>
</organism>
<keyword evidence="1 2" id="KW-0443">Lipid metabolism</keyword>
<dbReference type="InterPro" id="IPR016035">
    <property type="entry name" value="Acyl_Trfase/lysoPLipase"/>
</dbReference>
<evidence type="ECO:0000313" key="4">
    <source>
        <dbReference type="EMBL" id="KXZ20505.1"/>
    </source>
</evidence>
<dbReference type="Gene3D" id="3.40.1090.10">
    <property type="entry name" value="Cytosolic phospholipase A2 catalytic domain"/>
    <property type="match status" value="1"/>
</dbReference>
<evidence type="ECO:0000259" key="3">
    <source>
        <dbReference type="PROSITE" id="PS51635"/>
    </source>
</evidence>
<dbReference type="PROSITE" id="PS51635">
    <property type="entry name" value="PNPLA"/>
    <property type="match status" value="1"/>
</dbReference>
<accession>A0A150F7K3</accession>
<dbReference type="Proteomes" id="UP000075430">
    <property type="component" value="Unassembled WGS sequence"/>
</dbReference>
<sequence>MLNDTCDQFRKGKSALTTYRIMSFDGGGTLGALSLQLINRLSRQIPELMRQTDVFSGSSIGSFIALALASGRSPKETLQYFKDKILPAYSISRPGGPVFNQQLPYSGFIEAVQSFFPSGLRLKNFRKRIVVPAFHLYSSELNRWTPVLFHNYPGSPYLNEKASDVILRSSGAPATQRAYQNYVDGYVVATNPSTASIAFAVGKANQPLDQIAVLSIGTGETPTQLRRDTKGWGMVSSDNIRPENLKDLPPNWGVLFDRSPNEPLLPFLSIVAGGNGYYESMVSSQLLGDRFFRLDPRIPNFSKTDPSVVPAVIAIADKTDLQPAIQFIEKNWS</sequence>
<feature type="active site" description="Nucleophile" evidence="2">
    <location>
        <position position="59"/>
    </location>
</feature>
<dbReference type="GO" id="GO:0016042">
    <property type="term" value="P:lipid catabolic process"/>
    <property type="evidence" value="ECO:0007669"/>
    <property type="project" value="UniProtKB-UniRule"/>
</dbReference>
<dbReference type="AlphaFoldDB" id="A0A150F7K3"/>
<evidence type="ECO:0000256" key="2">
    <source>
        <dbReference type="PROSITE-ProRule" id="PRU01161"/>
    </source>
</evidence>
<dbReference type="EMBL" id="LSBA01000012">
    <property type="protein sequence ID" value="KXZ20505.1"/>
    <property type="molecule type" value="Genomic_DNA"/>
</dbReference>
<feature type="active site" description="Proton acceptor" evidence="2">
    <location>
        <position position="184"/>
    </location>
</feature>
<comment type="caution">
    <text evidence="2">Lacks conserved residue(s) required for the propagation of feature annotation.</text>
</comment>
<dbReference type="Pfam" id="PF01734">
    <property type="entry name" value="Patatin"/>
    <property type="match status" value="1"/>
</dbReference>
<protein>
    <submittedName>
        <fullName evidence="4">Protein teg</fullName>
    </submittedName>
</protein>
<evidence type="ECO:0000256" key="1">
    <source>
        <dbReference type="ARBA" id="ARBA00023098"/>
    </source>
</evidence>
<dbReference type="STRING" id="1793963.AXI58_00555"/>
<dbReference type="InterPro" id="IPR047156">
    <property type="entry name" value="Teg/CotR/CapV-like"/>
</dbReference>
<feature type="short sequence motif" description="GXGXXG" evidence="2">
    <location>
        <begin position="26"/>
        <end position="31"/>
    </location>
</feature>
<name>A0A150F7K3_9BACI</name>
<reference evidence="5" key="1">
    <citation type="submission" date="2016-02" db="EMBL/GenBank/DDBJ databases">
        <authorList>
            <person name="Dunlap C."/>
        </authorList>
    </citation>
    <scope>NUCLEOTIDE SEQUENCE [LARGE SCALE GENOMIC DNA]</scope>
    <source>
        <strain evidence="5">NRRL B-41092</strain>
    </source>
</reference>
<dbReference type="InterPro" id="IPR002641">
    <property type="entry name" value="PNPLA_dom"/>
</dbReference>
<dbReference type="GO" id="GO:0016787">
    <property type="term" value="F:hydrolase activity"/>
    <property type="evidence" value="ECO:0007669"/>
    <property type="project" value="UniProtKB-UniRule"/>
</dbReference>
<dbReference type="PANTHER" id="PTHR24138">
    <property type="entry name" value="INTRACELLLAR PHOSPHOLIPASE A FAMILY"/>
    <property type="match status" value="1"/>
</dbReference>
<keyword evidence="5" id="KW-1185">Reference proteome</keyword>
<feature type="domain" description="PNPLA" evidence="3">
    <location>
        <begin position="22"/>
        <end position="197"/>
    </location>
</feature>
<dbReference type="SUPFAM" id="SSF52151">
    <property type="entry name" value="FabD/lysophospholipase-like"/>
    <property type="match status" value="1"/>
</dbReference>
<feature type="short sequence motif" description="GXSXG" evidence="2">
    <location>
        <begin position="57"/>
        <end position="61"/>
    </location>
</feature>
<dbReference type="PANTHER" id="PTHR24138:SF10">
    <property type="entry name" value="PHOSPHOLIPASE A2"/>
    <property type="match status" value="1"/>
</dbReference>
<proteinExistence type="predicted"/>
<keyword evidence="2" id="KW-0442">Lipid degradation</keyword>
<gene>
    <name evidence="4" type="ORF">AXI58_00555</name>
</gene>
<keyword evidence="2" id="KW-0378">Hydrolase</keyword>